<dbReference type="WBParaSite" id="PDA_v2.g16991.t1">
    <property type="protein sequence ID" value="PDA_v2.g16991.t1"/>
    <property type="gene ID" value="PDA_v2.g16991"/>
</dbReference>
<organism evidence="1 2">
    <name type="scientific">Panagrolaimus davidi</name>
    <dbReference type="NCBI Taxonomy" id="227884"/>
    <lineage>
        <taxon>Eukaryota</taxon>
        <taxon>Metazoa</taxon>
        <taxon>Ecdysozoa</taxon>
        <taxon>Nematoda</taxon>
        <taxon>Chromadorea</taxon>
        <taxon>Rhabditida</taxon>
        <taxon>Tylenchina</taxon>
        <taxon>Panagrolaimomorpha</taxon>
        <taxon>Panagrolaimoidea</taxon>
        <taxon>Panagrolaimidae</taxon>
        <taxon>Panagrolaimus</taxon>
    </lineage>
</organism>
<dbReference type="AlphaFoldDB" id="A0A914PFE7"/>
<dbReference type="Proteomes" id="UP000887578">
    <property type="component" value="Unplaced"/>
</dbReference>
<keyword evidence="1" id="KW-1185">Reference proteome</keyword>
<sequence length="249" mass="28192">MSSYENMTAKEAILDHANVALKLAAYSKNEVLKFKEFYDGLLEDYKIDLATTAYQHGFKNEHDYLRSLGVELNDDGDLIIPATETSSKTAKFIAGKRVEEQKRAEKHERIRQHQARQQEQQYRQSYTPVYMSPVAPRTVTATIGNEGDDNGGAPPVRPVPEVFIFDGDESKLMPGMRVKIATGVTYLLPRVDLRCLDAAKTHYMQIKAGKKFRKEVRKIVDLDKTYRKNIAKYPQNKGNDTTTGNSISV</sequence>
<evidence type="ECO:0000313" key="1">
    <source>
        <dbReference type="Proteomes" id="UP000887578"/>
    </source>
</evidence>
<name>A0A914PFE7_9BILA</name>
<proteinExistence type="predicted"/>
<evidence type="ECO:0000313" key="2">
    <source>
        <dbReference type="WBParaSite" id="PDA_v2.g16991.t1"/>
    </source>
</evidence>
<accession>A0A914PFE7</accession>
<reference evidence="2" key="1">
    <citation type="submission" date="2022-11" db="UniProtKB">
        <authorList>
            <consortium name="WormBaseParasite"/>
        </authorList>
    </citation>
    <scope>IDENTIFICATION</scope>
</reference>
<protein>
    <submittedName>
        <fullName evidence="2">Uncharacterized protein</fullName>
    </submittedName>
</protein>